<feature type="compositionally biased region" description="Low complexity" evidence="1">
    <location>
        <begin position="35"/>
        <end position="50"/>
    </location>
</feature>
<feature type="compositionally biased region" description="Basic and acidic residues" evidence="1">
    <location>
        <begin position="160"/>
        <end position="173"/>
    </location>
</feature>
<feature type="compositionally biased region" description="Acidic residues" evidence="1">
    <location>
        <begin position="179"/>
        <end position="193"/>
    </location>
</feature>
<evidence type="ECO:0000256" key="1">
    <source>
        <dbReference type="SAM" id="MobiDB-lite"/>
    </source>
</evidence>
<dbReference type="InterPro" id="IPR001005">
    <property type="entry name" value="SANT/Myb"/>
</dbReference>
<gene>
    <name evidence="3" type="ORF">CBYS24578_00002824</name>
</gene>
<keyword evidence="4" id="KW-1185">Reference proteome</keyword>
<feature type="compositionally biased region" description="Acidic residues" evidence="1">
    <location>
        <begin position="1"/>
        <end position="18"/>
    </location>
</feature>
<evidence type="ECO:0000313" key="4">
    <source>
        <dbReference type="Proteomes" id="UP000754883"/>
    </source>
</evidence>
<sequence>MSTSEEETTTPEVSDETSGESGADSSNVESSADDPSSPSNEGSSPSTSGNDTPPKKERFKRKSRHLRAHRRGKKSRRPRKSTDETTTDGTDTPQSTDETPEKSSAEEQDSPAPESSGDESPAADPNWTMSEDVILVNMKKDDRKPSWTEIAQAMHKSKKDIKARWKILRDKTEQQPSSQEEEEEEEDPSEPEVEQQQQPERKTKKSRKRRGKRASKHKPSPQAEETIVLSGEDASAEASPDDGPADQKSPSSSSEADSLTYAGSDREIRRQKRYLQRHIRAKLFPPDKYPTADETFSQEDCEILASVESQYKISKCLEMQANFYNVTGRLVPIELIRARCEKEEGTH</sequence>
<dbReference type="AlphaFoldDB" id="A0A9N9Y851"/>
<feature type="region of interest" description="Disordered" evidence="1">
    <location>
        <begin position="1"/>
        <end position="269"/>
    </location>
</feature>
<evidence type="ECO:0000259" key="2">
    <source>
        <dbReference type="PROSITE" id="PS50090"/>
    </source>
</evidence>
<reference evidence="3" key="1">
    <citation type="submission" date="2021-10" db="EMBL/GenBank/DDBJ databases">
        <authorList>
            <person name="Piombo E."/>
        </authorList>
    </citation>
    <scope>NUCLEOTIDE SEQUENCE</scope>
</reference>
<organism evidence="3 4">
    <name type="scientific">Clonostachys byssicola</name>
    <dbReference type="NCBI Taxonomy" id="160290"/>
    <lineage>
        <taxon>Eukaryota</taxon>
        <taxon>Fungi</taxon>
        <taxon>Dikarya</taxon>
        <taxon>Ascomycota</taxon>
        <taxon>Pezizomycotina</taxon>
        <taxon>Sordariomycetes</taxon>
        <taxon>Hypocreomycetidae</taxon>
        <taxon>Hypocreales</taxon>
        <taxon>Bionectriaceae</taxon>
        <taxon>Clonostachys</taxon>
    </lineage>
</organism>
<dbReference type="PROSITE" id="PS50090">
    <property type="entry name" value="MYB_LIKE"/>
    <property type="match status" value="1"/>
</dbReference>
<dbReference type="OrthoDB" id="5154006at2759"/>
<dbReference type="Proteomes" id="UP000754883">
    <property type="component" value="Unassembled WGS sequence"/>
</dbReference>
<feature type="domain" description="Myb-like" evidence="2">
    <location>
        <begin position="126"/>
        <end position="169"/>
    </location>
</feature>
<accession>A0A9N9Y851</accession>
<dbReference type="CDD" id="cd00167">
    <property type="entry name" value="SANT"/>
    <property type="match status" value="1"/>
</dbReference>
<feature type="compositionally biased region" description="Basic residues" evidence="1">
    <location>
        <begin position="202"/>
        <end position="219"/>
    </location>
</feature>
<protein>
    <recommendedName>
        <fullName evidence="2">Myb-like domain-containing protein</fullName>
    </recommendedName>
</protein>
<name>A0A9N9Y851_9HYPO</name>
<dbReference type="SUPFAM" id="SSF46689">
    <property type="entry name" value="Homeodomain-like"/>
    <property type="match status" value="1"/>
</dbReference>
<feature type="compositionally biased region" description="Polar residues" evidence="1">
    <location>
        <begin position="19"/>
        <end position="34"/>
    </location>
</feature>
<dbReference type="InterPro" id="IPR009057">
    <property type="entry name" value="Homeodomain-like_sf"/>
</dbReference>
<feature type="compositionally biased region" description="Basic residues" evidence="1">
    <location>
        <begin position="57"/>
        <end position="79"/>
    </location>
</feature>
<feature type="compositionally biased region" description="Low complexity" evidence="1">
    <location>
        <begin position="87"/>
        <end position="97"/>
    </location>
</feature>
<evidence type="ECO:0000313" key="3">
    <source>
        <dbReference type="EMBL" id="CAG9999931.1"/>
    </source>
</evidence>
<dbReference type="EMBL" id="CABFNO020001553">
    <property type="protein sequence ID" value="CAG9999931.1"/>
    <property type="molecule type" value="Genomic_DNA"/>
</dbReference>
<comment type="caution">
    <text evidence="3">The sequence shown here is derived from an EMBL/GenBank/DDBJ whole genome shotgun (WGS) entry which is preliminary data.</text>
</comment>
<proteinExistence type="predicted"/>
<feature type="compositionally biased region" description="Polar residues" evidence="1">
    <location>
        <begin position="248"/>
        <end position="257"/>
    </location>
</feature>
<dbReference type="Gene3D" id="1.10.10.60">
    <property type="entry name" value="Homeodomain-like"/>
    <property type="match status" value="1"/>
</dbReference>